<dbReference type="Pfam" id="PF23562">
    <property type="entry name" value="AMP-binding_C_3"/>
    <property type="match status" value="1"/>
</dbReference>
<name>A0AAE0NCH8_9PEZI</name>
<dbReference type="Pfam" id="PF00501">
    <property type="entry name" value="AMP-binding"/>
    <property type="match status" value="1"/>
</dbReference>
<reference evidence="4" key="1">
    <citation type="journal article" date="2023" name="Mol. Phylogenet. Evol.">
        <title>Genome-scale phylogeny and comparative genomics of the fungal order Sordariales.</title>
        <authorList>
            <person name="Hensen N."/>
            <person name="Bonometti L."/>
            <person name="Westerberg I."/>
            <person name="Brannstrom I.O."/>
            <person name="Guillou S."/>
            <person name="Cros-Aarteil S."/>
            <person name="Calhoun S."/>
            <person name="Haridas S."/>
            <person name="Kuo A."/>
            <person name="Mondo S."/>
            <person name="Pangilinan J."/>
            <person name="Riley R."/>
            <person name="LaButti K."/>
            <person name="Andreopoulos B."/>
            <person name="Lipzen A."/>
            <person name="Chen C."/>
            <person name="Yan M."/>
            <person name="Daum C."/>
            <person name="Ng V."/>
            <person name="Clum A."/>
            <person name="Steindorff A."/>
            <person name="Ohm R.A."/>
            <person name="Martin F."/>
            <person name="Silar P."/>
            <person name="Natvig D.O."/>
            <person name="Lalanne C."/>
            <person name="Gautier V."/>
            <person name="Ament-Velasquez S.L."/>
            <person name="Kruys A."/>
            <person name="Hutchinson M.I."/>
            <person name="Powell A.J."/>
            <person name="Barry K."/>
            <person name="Miller A.N."/>
            <person name="Grigoriev I.V."/>
            <person name="Debuchy R."/>
            <person name="Gladieux P."/>
            <person name="Hiltunen Thoren M."/>
            <person name="Johannesson H."/>
        </authorList>
    </citation>
    <scope>NUCLEOTIDE SEQUENCE</scope>
    <source>
        <strain evidence="4">CBS 958.72</strain>
    </source>
</reference>
<sequence length="493" mass="52846">MAHGHCEKSGDGEAIGYIGAHDIRYHVFWLAAVLCGYATLNISPHSAVEGQLHLLEATSCTKLFYTAERAEKVGVIRSAIKPGGTLNTLLVPTYTEILSSPRAVTPFPSPPPPLPNRPALIFHTSGSTGHPKPVPITHGYLAALDCAAHLPVPLGRTMAFSGLPAGTRLLVGLPLFHLGGAACSLFLALFHGYAYVLHPPAAAANDVQPFLDALDSKDADVNAAMLPPSALEGLVRRGALAQLARLERVLTGSGTMAPATGDALVARGVKMMHVYGSTEAGLVPSLVHPDPQLWRWFEWNERYGAVMELVDNNTDGGAYELVFCSEPQHAPHHPIFHAVPATSVWRSRDLFAGHPSEPGLWQFIGRTDDVVVLSTGEKVNPVAMQDALSAHPLLKGALVVGQGRFRAALLVEPDWSKWNGTADGLVDEIWPAVQAANPKAESNGRVARDKITVVSRGRAFKRADKGSVQRASTIKEFGGEIDEMYKEEREAEG</sequence>
<dbReference type="InterPro" id="IPR042099">
    <property type="entry name" value="ANL_N_sf"/>
</dbReference>
<evidence type="ECO:0000313" key="4">
    <source>
        <dbReference type="EMBL" id="KAK3378641.1"/>
    </source>
</evidence>
<dbReference type="PANTHER" id="PTHR43439:SF2">
    <property type="entry name" value="ENZYME, PUTATIVE (JCVI)-RELATED"/>
    <property type="match status" value="1"/>
</dbReference>
<evidence type="ECO:0000313" key="5">
    <source>
        <dbReference type="Proteomes" id="UP001287356"/>
    </source>
</evidence>
<dbReference type="PANTHER" id="PTHR43439">
    <property type="entry name" value="PHENYLACETATE-COENZYME A LIGASE"/>
    <property type="match status" value="1"/>
</dbReference>
<dbReference type="InterPro" id="IPR051414">
    <property type="entry name" value="Adenylate-forming_Reductase"/>
</dbReference>
<feature type="domain" description="AMP-dependent synthetase/ligase" evidence="3">
    <location>
        <begin position="12"/>
        <end position="286"/>
    </location>
</feature>
<reference evidence="4" key="2">
    <citation type="submission" date="2023-06" db="EMBL/GenBank/DDBJ databases">
        <authorList>
            <consortium name="Lawrence Berkeley National Laboratory"/>
            <person name="Haridas S."/>
            <person name="Hensen N."/>
            <person name="Bonometti L."/>
            <person name="Westerberg I."/>
            <person name="Brannstrom I.O."/>
            <person name="Guillou S."/>
            <person name="Cros-Aarteil S."/>
            <person name="Calhoun S."/>
            <person name="Kuo A."/>
            <person name="Mondo S."/>
            <person name="Pangilinan J."/>
            <person name="Riley R."/>
            <person name="Labutti K."/>
            <person name="Andreopoulos B."/>
            <person name="Lipzen A."/>
            <person name="Chen C."/>
            <person name="Yanf M."/>
            <person name="Daum C."/>
            <person name="Ng V."/>
            <person name="Clum A."/>
            <person name="Steindorff A."/>
            <person name="Ohm R."/>
            <person name="Martin F."/>
            <person name="Silar P."/>
            <person name="Natvig D."/>
            <person name="Lalanne C."/>
            <person name="Gautier V."/>
            <person name="Ament-Velasquez S.L."/>
            <person name="Kruys A."/>
            <person name="Hutchinson M.I."/>
            <person name="Powell A.J."/>
            <person name="Barry K."/>
            <person name="Miller A.N."/>
            <person name="Grigoriev I.V."/>
            <person name="Debuchy R."/>
            <person name="Gladieux P."/>
            <person name="Thoren M.H."/>
            <person name="Johannesson H."/>
        </authorList>
    </citation>
    <scope>NUCLEOTIDE SEQUENCE</scope>
    <source>
        <strain evidence="4">CBS 958.72</strain>
    </source>
</reference>
<dbReference type="Gene3D" id="3.40.50.12780">
    <property type="entry name" value="N-terminal domain of ligase-like"/>
    <property type="match status" value="1"/>
</dbReference>
<comment type="caution">
    <text evidence="4">The sequence shown here is derived from an EMBL/GenBank/DDBJ whole genome shotgun (WGS) entry which is preliminary data.</text>
</comment>
<keyword evidence="5" id="KW-1185">Reference proteome</keyword>
<dbReference type="EMBL" id="JAULSN010000002">
    <property type="protein sequence ID" value="KAK3378641.1"/>
    <property type="molecule type" value="Genomic_DNA"/>
</dbReference>
<gene>
    <name evidence="4" type="ORF">B0T24DRAFT_662988</name>
</gene>
<organism evidence="4 5">
    <name type="scientific">Lasiosphaeria ovina</name>
    <dbReference type="NCBI Taxonomy" id="92902"/>
    <lineage>
        <taxon>Eukaryota</taxon>
        <taxon>Fungi</taxon>
        <taxon>Dikarya</taxon>
        <taxon>Ascomycota</taxon>
        <taxon>Pezizomycotina</taxon>
        <taxon>Sordariomycetes</taxon>
        <taxon>Sordariomycetidae</taxon>
        <taxon>Sordariales</taxon>
        <taxon>Lasiosphaeriaceae</taxon>
        <taxon>Lasiosphaeria</taxon>
    </lineage>
</organism>
<evidence type="ECO:0000256" key="2">
    <source>
        <dbReference type="ARBA" id="ARBA00022553"/>
    </source>
</evidence>
<evidence type="ECO:0000256" key="1">
    <source>
        <dbReference type="ARBA" id="ARBA00022450"/>
    </source>
</evidence>
<evidence type="ECO:0000259" key="3">
    <source>
        <dbReference type="Pfam" id="PF00501"/>
    </source>
</evidence>
<proteinExistence type="predicted"/>
<dbReference type="Proteomes" id="UP001287356">
    <property type="component" value="Unassembled WGS sequence"/>
</dbReference>
<protein>
    <recommendedName>
        <fullName evidence="3">AMP-dependent synthetase/ligase domain-containing protein</fullName>
    </recommendedName>
</protein>
<accession>A0AAE0NCH8</accession>
<dbReference type="AlphaFoldDB" id="A0AAE0NCH8"/>
<dbReference type="SUPFAM" id="SSF56801">
    <property type="entry name" value="Acetyl-CoA synthetase-like"/>
    <property type="match status" value="1"/>
</dbReference>
<dbReference type="PROSITE" id="PS00455">
    <property type="entry name" value="AMP_BINDING"/>
    <property type="match status" value="1"/>
</dbReference>
<keyword evidence="2" id="KW-0597">Phosphoprotein</keyword>
<dbReference type="InterPro" id="IPR000873">
    <property type="entry name" value="AMP-dep_synth/lig_dom"/>
</dbReference>
<dbReference type="InterPro" id="IPR020845">
    <property type="entry name" value="AMP-binding_CS"/>
</dbReference>
<keyword evidence="1" id="KW-0596">Phosphopantetheine</keyword>